<dbReference type="EMBL" id="BTGB01000002">
    <property type="protein sequence ID" value="GMM45354.1"/>
    <property type="molecule type" value="Genomic_DNA"/>
</dbReference>
<dbReference type="Proteomes" id="UP001378960">
    <property type="component" value="Unassembled WGS sequence"/>
</dbReference>
<proteinExistence type="inferred from homology"/>
<gene>
    <name evidence="3" type="ORF">DAPK24_019290</name>
</gene>
<evidence type="ECO:0000259" key="2">
    <source>
        <dbReference type="Pfam" id="PF05057"/>
    </source>
</evidence>
<dbReference type="AlphaFoldDB" id="A0AAV5R1I5"/>
<feature type="domain" description="DUF676" evidence="2">
    <location>
        <begin position="113"/>
        <end position="219"/>
    </location>
</feature>
<evidence type="ECO:0000313" key="4">
    <source>
        <dbReference type="Proteomes" id="UP001378960"/>
    </source>
</evidence>
<dbReference type="InterPro" id="IPR029058">
    <property type="entry name" value="AB_hydrolase_fold"/>
</dbReference>
<dbReference type="InterPro" id="IPR007751">
    <property type="entry name" value="DUF676_lipase-like"/>
</dbReference>
<sequence length="351" mass="39212">MLSFSAPLTSAKIPKYPVILCHGFSGFDHLFALPAFNPSSTIPLTDKFKELLQSNKENQIQKPIASSIDNRSMLDLDADTASNTKYLVEYWNGVREHLKSKGCTILVAKVPPFAGIETRALALHNFILKSVPKLRKSNNVPNDQPVKINLVAHSMGGLDCRYLIHLLNNRKIINNIKPNSNNDSNNDSNIILKTTTSPYQIVSLTTISTPHRGTSAADFAINYTPTSIITNYFPSVFQLTTSYMKNFNNLVKDDPNVRYFSYGATFTPNPASMFLITWKIVYDNEGDNDGLVSLSSCKWGKFIGYLDDVDHADLINWMGPMKMVKLAMGVPNFNPKYFYLSVMDNLASNGF</sequence>
<evidence type="ECO:0000313" key="3">
    <source>
        <dbReference type="EMBL" id="GMM45354.1"/>
    </source>
</evidence>
<accession>A0AAV5R1I5</accession>
<dbReference type="Pfam" id="PF05057">
    <property type="entry name" value="DUF676"/>
    <property type="match status" value="1"/>
</dbReference>
<dbReference type="Gene3D" id="3.40.50.1820">
    <property type="entry name" value="alpha/beta hydrolase"/>
    <property type="match status" value="1"/>
</dbReference>
<dbReference type="SUPFAM" id="SSF53474">
    <property type="entry name" value="alpha/beta-Hydrolases"/>
    <property type="match status" value="1"/>
</dbReference>
<comment type="similarity">
    <text evidence="1">Belongs to the putative lipase ROG1 family.</text>
</comment>
<name>A0AAV5R1I5_PICKL</name>
<keyword evidence="4" id="KW-1185">Reference proteome</keyword>
<dbReference type="PANTHER" id="PTHR11440">
    <property type="entry name" value="LECITHIN-CHOLESTEROL ACYLTRANSFERASE-RELATED"/>
    <property type="match status" value="1"/>
</dbReference>
<reference evidence="3 4" key="1">
    <citation type="journal article" date="2023" name="Elife">
        <title>Identification of key yeast species and microbe-microbe interactions impacting larval growth of Drosophila in the wild.</title>
        <authorList>
            <person name="Mure A."/>
            <person name="Sugiura Y."/>
            <person name="Maeda R."/>
            <person name="Honda K."/>
            <person name="Sakurai N."/>
            <person name="Takahashi Y."/>
            <person name="Watada M."/>
            <person name="Katoh T."/>
            <person name="Gotoh A."/>
            <person name="Gotoh Y."/>
            <person name="Taniguchi I."/>
            <person name="Nakamura K."/>
            <person name="Hayashi T."/>
            <person name="Katayama T."/>
            <person name="Uemura T."/>
            <person name="Hattori Y."/>
        </authorList>
    </citation>
    <scope>NUCLEOTIDE SEQUENCE [LARGE SCALE GENOMIC DNA]</scope>
    <source>
        <strain evidence="3 4">PK-24</strain>
    </source>
</reference>
<organism evidence="3 4">
    <name type="scientific">Pichia kluyveri</name>
    <name type="common">Yeast</name>
    <dbReference type="NCBI Taxonomy" id="36015"/>
    <lineage>
        <taxon>Eukaryota</taxon>
        <taxon>Fungi</taxon>
        <taxon>Dikarya</taxon>
        <taxon>Ascomycota</taxon>
        <taxon>Saccharomycotina</taxon>
        <taxon>Pichiomycetes</taxon>
        <taxon>Pichiales</taxon>
        <taxon>Pichiaceae</taxon>
        <taxon>Pichia</taxon>
    </lineage>
</organism>
<evidence type="ECO:0000256" key="1">
    <source>
        <dbReference type="ARBA" id="ARBA00007920"/>
    </source>
</evidence>
<comment type="caution">
    <text evidence="3">The sequence shown here is derived from an EMBL/GenBank/DDBJ whole genome shotgun (WGS) entry which is preliminary data.</text>
</comment>
<protein>
    <submittedName>
        <fullName evidence="3">Triglyceride lipase</fullName>
    </submittedName>
</protein>